<dbReference type="PANTHER" id="PTHR34857:SF2">
    <property type="entry name" value="SLL0384 PROTEIN"/>
    <property type="match status" value="1"/>
</dbReference>
<evidence type="ECO:0000256" key="2">
    <source>
        <dbReference type="ARBA" id="ARBA00022475"/>
    </source>
</evidence>
<dbReference type="InterPro" id="IPR003339">
    <property type="entry name" value="ABC/ECF_trnsptr_transmembrane"/>
</dbReference>
<dbReference type="InterPro" id="IPR051611">
    <property type="entry name" value="ECF_transporter_component"/>
</dbReference>
<dbReference type="CDD" id="cd16914">
    <property type="entry name" value="EcfT"/>
    <property type="match status" value="1"/>
</dbReference>
<evidence type="ECO:0000256" key="1">
    <source>
        <dbReference type="ARBA" id="ARBA00004141"/>
    </source>
</evidence>
<keyword evidence="5 6" id="KW-0472">Membrane</keyword>
<evidence type="ECO:0000313" key="7">
    <source>
        <dbReference type="EMBL" id="MCZ0858253.1"/>
    </source>
</evidence>
<accession>A0ABT4I924</accession>
<feature type="transmembrane region" description="Helical" evidence="6">
    <location>
        <begin position="85"/>
        <end position="110"/>
    </location>
</feature>
<name>A0ABT4I924_9ACTO</name>
<evidence type="ECO:0000256" key="6">
    <source>
        <dbReference type="SAM" id="Phobius"/>
    </source>
</evidence>
<dbReference type="Pfam" id="PF02361">
    <property type="entry name" value="CbiQ"/>
    <property type="match status" value="1"/>
</dbReference>
<evidence type="ECO:0000313" key="8">
    <source>
        <dbReference type="Proteomes" id="UP001072034"/>
    </source>
</evidence>
<sequence length="241" mass="26233">MQILAASAHRGRLRLDPRTKLLLVMVVNIAALTRVDQTASLVAFVCAALLLATIGSWRALGIQALIFMVCRGTQLLGTQVLGGPVWHTVGAVGFFMGNFVTVLTMGVYLVRSTTPSELIEGLRRLRAPDAVVIPLAVMLRFFPTLAEELTAVVQAISLRRLHTSQWGFLREPLTTVEHIMVPFLVSATRIGDELAASALTRGLGGTRSRTTITDLRFRTSDVVGLAMSFLIMLVFVRGMMS</sequence>
<comment type="subcellular location">
    <subcellularLocation>
        <location evidence="1">Membrane</location>
        <topology evidence="1">Multi-pass membrane protein</topology>
    </subcellularLocation>
</comment>
<organism evidence="7 8">
    <name type="scientific">Actinomyces israelii</name>
    <dbReference type="NCBI Taxonomy" id="1659"/>
    <lineage>
        <taxon>Bacteria</taxon>
        <taxon>Bacillati</taxon>
        <taxon>Actinomycetota</taxon>
        <taxon>Actinomycetes</taxon>
        <taxon>Actinomycetales</taxon>
        <taxon>Actinomycetaceae</taxon>
        <taxon>Actinomyces</taxon>
    </lineage>
</organism>
<evidence type="ECO:0000256" key="5">
    <source>
        <dbReference type="ARBA" id="ARBA00023136"/>
    </source>
</evidence>
<keyword evidence="4 6" id="KW-1133">Transmembrane helix</keyword>
<dbReference type="PANTHER" id="PTHR34857">
    <property type="entry name" value="SLL0384 PROTEIN"/>
    <property type="match status" value="1"/>
</dbReference>
<dbReference type="RefSeq" id="WP_268917678.1">
    <property type="nucleotide sequence ID" value="NZ_JAPTMY010000019.1"/>
</dbReference>
<feature type="transmembrane region" description="Helical" evidence="6">
    <location>
        <begin position="222"/>
        <end position="240"/>
    </location>
</feature>
<keyword evidence="8" id="KW-1185">Reference proteome</keyword>
<keyword evidence="3 6" id="KW-0812">Transmembrane</keyword>
<protein>
    <submittedName>
        <fullName evidence="7">Energy-coupling factor transporter transmembrane component T</fullName>
    </submittedName>
</protein>
<dbReference type="Proteomes" id="UP001072034">
    <property type="component" value="Unassembled WGS sequence"/>
</dbReference>
<keyword evidence="2" id="KW-1003">Cell membrane</keyword>
<reference evidence="7" key="1">
    <citation type="submission" date="2022-10" db="EMBL/GenBank/DDBJ databases">
        <title>Genome sequence of Actinomyces israelii ATCC 10048.</title>
        <authorList>
            <person name="Watt R.M."/>
            <person name="Tong W.M."/>
        </authorList>
    </citation>
    <scope>NUCLEOTIDE SEQUENCE</scope>
    <source>
        <strain evidence="7">ATCC 10048</strain>
    </source>
</reference>
<feature type="transmembrane region" description="Helical" evidence="6">
    <location>
        <begin position="21"/>
        <end position="51"/>
    </location>
</feature>
<proteinExistence type="predicted"/>
<evidence type="ECO:0000256" key="4">
    <source>
        <dbReference type="ARBA" id="ARBA00022989"/>
    </source>
</evidence>
<evidence type="ECO:0000256" key="3">
    <source>
        <dbReference type="ARBA" id="ARBA00022692"/>
    </source>
</evidence>
<dbReference type="EMBL" id="JAPTMY010000019">
    <property type="protein sequence ID" value="MCZ0858253.1"/>
    <property type="molecule type" value="Genomic_DNA"/>
</dbReference>
<comment type="caution">
    <text evidence="7">The sequence shown here is derived from an EMBL/GenBank/DDBJ whole genome shotgun (WGS) entry which is preliminary data.</text>
</comment>
<gene>
    <name evidence="7" type="ORF">OHJ16_09395</name>
</gene>